<dbReference type="InParanoid" id="Q75E46"/>
<keyword evidence="1" id="KW-0812">Transmembrane</keyword>
<reference evidence="3" key="2">
    <citation type="journal article" date="2013" name="G3 (Bethesda)">
        <title>Genomes of Ashbya fungi isolated from insects reveal four mating-type loci, numerous translocations, lack of transposons, and distinct gene duplications.</title>
        <authorList>
            <person name="Dietrich F.S."/>
            <person name="Voegeli S."/>
            <person name="Kuo S."/>
            <person name="Philippsen P."/>
        </authorList>
    </citation>
    <scope>GENOME REANNOTATION</scope>
    <source>
        <strain evidence="3">ATCC 10895 / CBS 109.51 / FGSC 9923 / NRRL Y-1056</strain>
    </source>
</reference>
<keyword evidence="1" id="KW-0472">Membrane</keyword>
<dbReference type="RefSeq" id="NP_982771.1">
    <property type="nucleotide sequence ID" value="NM_208124.1"/>
</dbReference>
<feature type="transmembrane region" description="Helical" evidence="1">
    <location>
        <begin position="27"/>
        <end position="50"/>
    </location>
</feature>
<keyword evidence="1" id="KW-1133">Transmembrane helix</keyword>
<dbReference type="OrthoDB" id="4034942at2759"/>
<dbReference type="GeneID" id="4618851"/>
<dbReference type="EMBL" id="AE016815">
    <property type="protein sequence ID" value="AAS50595.1"/>
    <property type="molecule type" value="Genomic_DNA"/>
</dbReference>
<gene>
    <name evidence="2" type="ORF">AGOS_ABL176W</name>
</gene>
<dbReference type="KEGG" id="ago:AGOS_ABL176W"/>
<evidence type="ECO:0000313" key="3">
    <source>
        <dbReference type="Proteomes" id="UP000000591"/>
    </source>
</evidence>
<evidence type="ECO:0000256" key="1">
    <source>
        <dbReference type="SAM" id="Phobius"/>
    </source>
</evidence>
<proteinExistence type="predicted"/>
<dbReference type="Proteomes" id="UP000000591">
    <property type="component" value="Chromosome II"/>
</dbReference>
<dbReference type="HOGENOM" id="CLU_115007_0_0_1"/>
<dbReference type="AlphaFoldDB" id="Q75E46"/>
<accession>Q75E46</accession>
<evidence type="ECO:0000313" key="2">
    <source>
        <dbReference type="EMBL" id="AAS50595.1"/>
    </source>
</evidence>
<dbReference type="STRING" id="284811.Q75E46"/>
<reference evidence="2 3" key="1">
    <citation type="journal article" date="2004" name="Science">
        <title>The Ashbya gossypii genome as a tool for mapping the ancient Saccharomyces cerevisiae genome.</title>
        <authorList>
            <person name="Dietrich F.S."/>
            <person name="Voegeli S."/>
            <person name="Brachat S."/>
            <person name="Lerch A."/>
            <person name="Gates K."/>
            <person name="Steiner S."/>
            <person name="Mohr C."/>
            <person name="Pohlmann R."/>
            <person name="Luedi P."/>
            <person name="Choi S."/>
            <person name="Wing R.A."/>
            <person name="Flavier A."/>
            <person name="Gaffney T.D."/>
            <person name="Philippsen P."/>
        </authorList>
    </citation>
    <scope>NUCLEOTIDE SEQUENCE [LARGE SCALE GENOMIC DNA]</scope>
    <source>
        <strain evidence="3">ATCC 10895 / CBS 109.51 / FGSC 9923 / NRRL Y-1056</strain>
    </source>
</reference>
<sequence>MNHIKWPNEANIVPYKRPKTLQQITGLFYNAGFLFSAMYLLTSLILRPLLLRSHNQRLEMSYITLLRLRKLVNDLAKRLKTTPVTVIGFNERVAEGTNSGVKYVDRCSQTSQEDFEQANMHLPHTDPSTENWERINGRISQAITSLNSFAYENAHTLDHCDRFSFEAKLLADSLDQHRDTSFNKKCTEISDTIIELKSWFIRGSVPS</sequence>
<dbReference type="eggNOG" id="ENOG502S4G6">
    <property type="taxonomic scope" value="Eukaryota"/>
</dbReference>
<keyword evidence="3" id="KW-1185">Reference proteome</keyword>
<dbReference type="FunCoup" id="Q75E46">
    <property type="interactions" value="26"/>
</dbReference>
<protein>
    <submittedName>
        <fullName evidence="2">ABL176Wp</fullName>
    </submittedName>
</protein>
<name>Q75E46_EREGS</name>
<dbReference type="OMA" id="REMKGWF"/>
<organism evidence="2 3">
    <name type="scientific">Eremothecium gossypii (strain ATCC 10895 / CBS 109.51 / FGSC 9923 / NRRL Y-1056)</name>
    <name type="common">Yeast</name>
    <name type="synonym">Ashbya gossypii</name>
    <dbReference type="NCBI Taxonomy" id="284811"/>
    <lineage>
        <taxon>Eukaryota</taxon>
        <taxon>Fungi</taxon>
        <taxon>Dikarya</taxon>
        <taxon>Ascomycota</taxon>
        <taxon>Saccharomycotina</taxon>
        <taxon>Saccharomycetes</taxon>
        <taxon>Saccharomycetales</taxon>
        <taxon>Saccharomycetaceae</taxon>
        <taxon>Eremothecium</taxon>
    </lineage>
</organism>